<dbReference type="CDD" id="cd06223">
    <property type="entry name" value="PRTases_typeI"/>
    <property type="match status" value="1"/>
</dbReference>
<protein>
    <recommendedName>
        <fullName evidence="1">Phosphoribosyltransferase domain-containing protein</fullName>
    </recommendedName>
</protein>
<dbReference type="PANTHER" id="PTHR43344">
    <property type="entry name" value="PHOSPHOSERINE PHOSPHATASE"/>
    <property type="match status" value="1"/>
</dbReference>
<dbReference type="InterPro" id="IPR050582">
    <property type="entry name" value="HAD-like_SerB"/>
</dbReference>
<reference evidence="2 3" key="1">
    <citation type="submission" date="2020-03" db="EMBL/GenBank/DDBJ databases">
        <title>Draft Genome Sequence of Cudoniella acicularis.</title>
        <authorList>
            <person name="Buettner E."/>
            <person name="Kellner H."/>
        </authorList>
    </citation>
    <scope>NUCLEOTIDE SEQUENCE [LARGE SCALE GENOMIC DNA]</scope>
    <source>
        <strain evidence="2 3">DSM 108380</strain>
    </source>
</reference>
<dbReference type="GO" id="GO:0006564">
    <property type="term" value="P:L-serine biosynthetic process"/>
    <property type="evidence" value="ECO:0007669"/>
    <property type="project" value="TreeGrafter"/>
</dbReference>
<dbReference type="Pfam" id="PF13207">
    <property type="entry name" value="AAA_17"/>
    <property type="match status" value="1"/>
</dbReference>
<sequence>MSSNFTNPSSNTNSPATYAEYKQVVKRLSKLNVSRKPTVIGIYGISGSGKTFLLNQLKERLGRECFAFYDGSSMIDSVVPGGLDAFKHLSDEDKKLIRQEAISKIREECLESGKTGVVAGHFMFWESGQNEGQLVCTERDLQVYSHILYLDVDLGVISLRRIRDTKKDRPYLTIPELSQWQQAEKTSLRALCRQHKILFMLIKEEDKMLEKVENLVWDFRVHSEAYNQVAAGVELDDIVLGKSSKGKGDLETVLLLDADRTLNSVDTGAVFWDLVAKKRGLSQGEECPLKTIFSGPSLGYSYTAFRQAVLFYEESTADSEFEALCEEVASSVIIHPEFLSLLQQVANTEHVRGIIVTCGIRLVWQKVLEKVGLAETVKVIGGGRIADGYVVTALVKESLVTHLHEKYGLYVWAFGDSILDLPMLQVADKAIVVVLEEKSRSKSMEEALRKAIKKEKALKGARQALLPGSESASITPRLDAMTLPVVNLGDGEVVASILTRRGNGSERGLKLTHATDTPAALLLMTPTRDSRVSGPALRDAHAKIGSYLATQYLSDPLGLEEYEIPHVQENKKAVGYRIRDQGKTIIIPLMRGGEPMAFGISEVLPLSMFLHAKEPEDVQQKHLKGMQNVILVDSVINSGKSIVEFVKHIRSLCGGSGKVRIVVVASVAQEDAVKEGGYINTQLGNDSKGLEIVALRVSKNKFVGKGW</sequence>
<dbReference type="Proteomes" id="UP000566819">
    <property type="component" value="Unassembled WGS sequence"/>
</dbReference>
<name>A0A8H4RA02_9HELO</name>
<evidence type="ECO:0000259" key="1">
    <source>
        <dbReference type="Pfam" id="PF14681"/>
    </source>
</evidence>
<evidence type="ECO:0000313" key="3">
    <source>
        <dbReference type="Proteomes" id="UP000566819"/>
    </source>
</evidence>
<dbReference type="Gene3D" id="3.40.50.1000">
    <property type="entry name" value="HAD superfamily/HAD-like"/>
    <property type="match status" value="1"/>
</dbReference>
<dbReference type="OrthoDB" id="5416609at2759"/>
<gene>
    <name evidence="2" type="ORF">G7Y89_g13771</name>
</gene>
<dbReference type="InterPro" id="IPR029057">
    <property type="entry name" value="PRTase-like"/>
</dbReference>
<dbReference type="SUPFAM" id="SSF52540">
    <property type="entry name" value="P-loop containing nucleoside triphosphate hydrolases"/>
    <property type="match status" value="1"/>
</dbReference>
<proteinExistence type="predicted"/>
<dbReference type="GO" id="GO:0036424">
    <property type="term" value="F:L-phosphoserine phosphatase activity"/>
    <property type="evidence" value="ECO:0007669"/>
    <property type="project" value="TreeGrafter"/>
</dbReference>
<dbReference type="GO" id="GO:0000287">
    <property type="term" value="F:magnesium ion binding"/>
    <property type="evidence" value="ECO:0007669"/>
    <property type="project" value="TreeGrafter"/>
</dbReference>
<dbReference type="Pfam" id="PF14681">
    <property type="entry name" value="UPRTase"/>
    <property type="match status" value="1"/>
</dbReference>
<dbReference type="InterPro" id="IPR027417">
    <property type="entry name" value="P-loop_NTPase"/>
</dbReference>
<dbReference type="SUPFAM" id="SSF56784">
    <property type="entry name" value="HAD-like"/>
    <property type="match status" value="1"/>
</dbReference>
<feature type="domain" description="Phosphoribosyltransferase" evidence="1">
    <location>
        <begin position="515"/>
        <end position="706"/>
    </location>
</feature>
<dbReference type="InterPro" id="IPR023214">
    <property type="entry name" value="HAD_sf"/>
</dbReference>
<dbReference type="InterPro" id="IPR036412">
    <property type="entry name" value="HAD-like_sf"/>
</dbReference>
<dbReference type="EMBL" id="JAAMPI010001667">
    <property type="protein sequence ID" value="KAF4624397.1"/>
    <property type="molecule type" value="Genomic_DNA"/>
</dbReference>
<dbReference type="Gene3D" id="3.40.50.300">
    <property type="entry name" value="P-loop containing nucleotide triphosphate hydrolases"/>
    <property type="match status" value="1"/>
</dbReference>
<dbReference type="SUPFAM" id="SSF53271">
    <property type="entry name" value="PRTase-like"/>
    <property type="match status" value="1"/>
</dbReference>
<dbReference type="PANTHER" id="PTHR43344:SF20">
    <property type="entry name" value="URACIL PHOSPHORIBOSYLTRANSFERASE"/>
    <property type="match status" value="1"/>
</dbReference>
<organism evidence="2 3">
    <name type="scientific">Cudoniella acicularis</name>
    <dbReference type="NCBI Taxonomy" id="354080"/>
    <lineage>
        <taxon>Eukaryota</taxon>
        <taxon>Fungi</taxon>
        <taxon>Dikarya</taxon>
        <taxon>Ascomycota</taxon>
        <taxon>Pezizomycotina</taxon>
        <taxon>Leotiomycetes</taxon>
        <taxon>Helotiales</taxon>
        <taxon>Tricladiaceae</taxon>
        <taxon>Cudoniella</taxon>
    </lineage>
</organism>
<comment type="caution">
    <text evidence="2">The sequence shown here is derived from an EMBL/GenBank/DDBJ whole genome shotgun (WGS) entry which is preliminary data.</text>
</comment>
<dbReference type="AlphaFoldDB" id="A0A8H4RA02"/>
<dbReference type="Pfam" id="PF12710">
    <property type="entry name" value="HAD"/>
    <property type="match status" value="1"/>
</dbReference>
<keyword evidence="3" id="KW-1185">Reference proteome</keyword>
<dbReference type="Gene3D" id="3.40.50.2020">
    <property type="match status" value="1"/>
</dbReference>
<dbReference type="InterPro" id="IPR000836">
    <property type="entry name" value="PRTase_dom"/>
</dbReference>
<accession>A0A8H4RA02</accession>
<evidence type="ECO:0000313" key="2">
    <source>
        <dbReference type="EMBL" id="KAF4624397.1"/>
    </source>
</evidence>
<dbReference type="GO" id="GO:0005737">
    <property type="term" value="C:cytoplasm"/>
    <property type="evidence" value="ECO:0007669"/>
    <property type="project" value="TreeGrafter"/>
</dbReference>